<dbReference type="InterPro" id="IPR055469">
    <property type="entry name" value="DUF7041"/>
</dbReference>
<name>A0A836F7F0_9HYME</name>
<dbReference type="InterPro" id="IPR041588">
    <property type="entry name" value="Integrase_H2C2"/>
</dbReference>
<dbReference type="Gene3D" id="1.10.340.70">
    <property type="match status" value="1"/>
</dbReference>
<organism evidence="4 5">
    <name type="scientific">Pseudoatta argentina</name>
    <dbReference type="NCBI Taxonomy" id="621737"/>
    <lineage>
        <taxon>Eukaryota</taxon>
        <taxon>Metazoa</taxon>
        <taxon>Ecdysozoa</taxon>
        <taxon>Arthropoda</taxon>
        <taxon>Hexapoda</taxon>
        <taxon>Insecta</taxon>
        <taxon>Pterygota</taxon>
        <taxon>Neoptera</taxon>
        <taxon>Endopterygota</taxon>
        <taxon>Hymenoptera</taxon>
        <taxon>Apocrita</taxon>
        <taxon>Aculeata</taxon>
        <taxon>Formicoidea</taxon>
        <taxon>Formicidae</taxon>
        <taxon>Myrmicinae</taxon>
        <taxon>Pseudoatta</taxon>
    </lineage>
</organism>
<evidence type="ECO:0000259" key="2">
    <source>
        <dbReference type="Pfam" id="PF17921"/>
    </source>
</evidence>
<dbReference type="SUPFAM" id="SSF53098">
    <property type="entry name" value="Ribonuclease H-like"/>
    <property type="match status" value="1"/>
</dbReference>
<sequence length="749" mass="85692">RRTVPPPIYEELQELVAQLQAAPQQSNVARMDSYRVPKIPPFLIKDSVIWFIQVEATVETARITDQKTRAHYVIMSLDAEAIACCRDLIAEPDESESYTKLKQRIIENVSASAESQLRQLIKGQVLTSGKPSQILSRLRNLNTDKRCDDAVLKTVFFEHLSPHIRDILAISECADLDFVRGPTNPRVNGQSPRDVLFPDLKGRRLIDSQNNVYVSGIIKSVPQLAISTVNPSTKFASILSEFPEITGLEQATPNCSSDVCHHIITTGPPVSERPTRLNPVKAAKAKFQQLIEAGICHPICGNYRRLNAITVSNKFPVPHLHGCSSNLRGKRQIFRALGDLEFVFAFIDDILIASTSLKDHEAQLRIVLQRLKKFYLRLNRRRRLRKCLISAKRVWPTRLDAAETRIVCDASYFAIGAALKQRLDDSHHPETTVVHLQFTTRIEYLSGNDNIVADSLSRIEAIRLPTEIKLNELAQQQEQDRNYGLSANLLNFLTDLIRLIRQRYVWPNIHRDIVKWYKDCLDCQQSKITRHVQLNLEKFIAPDGRYEHVHMDLIGPLSKSDGYKYCIDRFSRWPVAIPLKDTEAITVAQFYDNWVANFGAPKTLTTDQASCTSSADRQRIRTTAYHPASNDMIERWHRSLKAAIMCHANNGWSRILSTVLLDLRTHIRFDIGAFLAEFVYGTMLRVPEEFVLPDDFTPNPKMFIEEFREHMRKVKPISVEHKHKKRAFVFKDLYSCSHIFLRVGGTKER</sequence>
<dbReference type="GO" id="GO:0042575">
    <property type="term" value="C:DNA polymerase complex"/>
    <property type="evidence" value="ECO:0007669"/>
    <property type="project" value="UniProtKB-ARBA"/>
</dbReference>
<dbReference type="Pfam" id="PF23055">
    <property type="entry name" value="DUF7041"/>
    <property type="match status" value="1"/>
</dbReference>
<dbReference type="Gene3D" id="3.30.70.270">
    <property type="match status" value="1"/>
</dbReference>
<dbReference type="AlphaFoldDB" id="A0A836F7F0"/>
<reference evidence="4" key="1">
    <citation type="submission" date="2020-02" db="EMBL/GenBank/DDBJ databases">
        <title>Relaxed selection underlies rapid genomic changes in the transitions from sociality to social parasitism in ants.</title>
        <authorList>
            <person name="Bi X."/>
        </authorList>
    </citation>
    <scope>NUCLEOTIDE SEQUENCE</scope>
    <source>
        <strain evidence="4">BGI-DK2014c</strain>
        <tissue evidence="4">Whole body</tissue>
    </source>
</reference>
<feature type="domain" description="Integrase zinc-binding" evidence="2">
    <location>
        <begin position="497"/>
        <end position="528"/>
    </location>
</feature>
<evidence type="ECO:0000313" key="5">
    <source>
        <dbReference type="Proteomes" id="UP000668214"/>
    </source>
</evidence>
<feature type="domain" description="DUF7041" evidence="3">
    <location>
        <begin position="39"/>
        <end position="121"/>
    </location>
</feature>
<evidence type="ECO:0000259" key="3">
    <source>
        <dbReference type="Pfam" id="PF23055"/>
    </source>
</evidence>
<dbReference type="Pfam" id="PF17921">
    <property type="entry name" value="Integrase_H2C2"/>
    <property type="match status" value="1"/>
</dbReference>
<dbReference type="EC" id="2.7.7.49" evidence="1"/>
<dbReference type="EMBL" id="JAANIA010001121">
    <property type="protein sequence ID" value="KAG5321625.1"/>
    <property type="molecule type" value="Genomic_DNA"/>
</dbReference>
<dbReference type="PANTHER" id="PTHR37984">
    <property type="entry name" value="PROTEIN CBG26694"/>
    <property type="match status" value="1"/>
</dbReference>
<evidence type="ECO:0000256" key="1">
    <source>
        <dbReference type="ARBA" id="ARBA00012493"/>
    </source>
</evidence>
<dbReference type="InterPro" id="IPR036397">
    <property type="entry name" value="RNaseH_sf"/>
</dbReference>
<feature type="non-terminal residue" evidence="4">
    <location>
        <position position="749"/>
    </location>
</feature>
<gene>
    <name evidence="4" type="primary">Pol_12</name>
    <name evidence="4" type="ORF">G6Z78_0012502</name>
</gene>
<dbReference type="InterPro" id="IPR050951">
    <property type="entry name" value="Retrovirus_Pol_polyprotein"/>
</dbReference>
<dbReference type="InterPro" id="IPR043502">
    <property type="entry name" value="DNA/RNA_pol_sf"/>
</dbReference>
<proteinExistence type="predicted"/>
<dbReference type="Proteomes" id="UP000668214">
    <property type="component" value="Unassembled WGS sequence"/>
</dbReference>
<dbReference type="Gene3D" id="3.30.420.10">
    <property type="entry name" value="Ribonuclease H-like superfamily/Ribonuclease H"/>
    <property type="match status" value="1"/>
</dbReference>
<evidence type="ECO:0000313" key="4">
    <source>
        <dbReference type="EMBL" id="KAG5321625.1"/>
    </source>
</evidence>
<dbReference type="InterPro" id="IPR012337">
    <property type="entry name" value="RNaseH-like_sf"/>
</dbReference>
<comment type="caution">
    <text evidence="4">The sequence shown here is derived from an EMBL/GenBank/DDBJ whole genome shotgun (WGS) entry which is preliminary data.</text>
</comment>
<keyword evidence="5" id="KW-1185">Reference proteome</keyword>
<dbReference type="GO" id="GO:0003676">
    <property type="term" value="F:nucleic acid binding"/>
    <property type="evidence" value="ECO:0007669"/>
    <property type="project" value="InterPro"/>
</dbReference>
<accession>A0A836F7F0</accession>
<dbReference type="GO" id="GO:0003964">
    <property type="term" value="F:RNA-directed DNA polymerase activity"/>
    <property type="evidence" value="ECO:0007669"/>
    <property type="project" value="UniProtKB-EC"/>
</dbReference>
<dbReference type="InterPro" id="IPR043128">
    <property type="entry name" value="Rev_trsase/Diguanyl_cyclase"/>
</dbReference>
<protein>
    <recommendedName>
        <fullName evidence="1">RNA-directed DNA polymerase</fullName>
        <ecNumber evidence="1">2.7.7.49</ecNumber>
    </recommendedName>
</protein>
<feature type="non-terminal residue" evidence="4">
    <location>
        <position position="1"/>
    </location>
</feature>
<dbReference type="SUPFAM" id="SSF56672">
    <property type="entry name" value="DNA/RNA polymerases"/>
    <property type="match status" value="1"/>
</dbReference>
<dbReference type="PANTHER" id="PTHR37984:SF5">
    <property type="entry name" value="PROTEIN NYNRIN-LIKE"/>
    <property type="match status" value="1"/>
</dbReference>